<feature type="domain" description="Alcohol dehydrogenase-like N-terminal" evidence="2">
    <location>
        <begin position="26"/>
        <end position="120"/>
    </location>
</feature>
<evidence type="ECO:0000256" key="1">
    <source>
        <dbReference type="ARBA" id="ARBA00023002"/>
    </source>
</evidence>
<dbReference type="InterPro" id="IPR005903">
    <property type="entry name" value="BchC"/>
</dbReference>
<dbReference type="CDD" id="cd08255">
    <property type="entry name" value="2-desacetyl-2-hydroxyethyl_bacteriochlorophyllide_like"/>
    <property type="match status" value="1"/>
</dbReference>
<dbReference type="PANTHER" id="PTHR43189:SF1">
    <property type="entry name" value="ZINC-TYPE ALCOHOL DEHYDROGENASE-LIKE PROTEIN C1198.01"/>
    <property type="match status" value="1"/>
</dbReference>
<name>A0A7X5Y5L5_9SPHN</name>
<dbReference type="Proteomes" id="UP000558192">
    <property type="component" value="Unassembled WGS sequence"/>
</dbReference>
<dbReference type="EC" id="1.-.-.-" evidence="3"/>
<accession>A0A7X5Y5L5</accession>
<reference evidence="3 4" key="1">
    <citation type="submission" date="2020-03" db="EMBL/GenBank/DDBJ databases">
        <title>Genomic Encyclopedia of Type Strains, Phase IV (KMG-IV): sequencing the most valuable type-strain genomes for metagenomic binning, comparative biology and taxonomic classification.</title>
        <authorList>
            <person name="Goeker M."/>
        </authorList>
    </citation>
    <scope>NUCLEOTIDE SEQUENCE [LARGE SCALE GENOMIC DNA]</scope>
    <source>
        <strain evidence="3 4">DSM 16846</strain>
    </source>
</reference>
<dbReference type="EMBL" id="JAATJC010000001">
    <property type="protein sequence ID" value="NJC05562.1"/>
    <property type="molecule type" value="Genomic_DNA"/>
</dbReference>
<dbReference type="NCBIfam" id="TIGR01202">
    <property type="entry name" value="bchC"/>
    <property type="match status" value="1"/>
</dbReference>
<dbReference type="RefSeq" id="WP_168068240.1">
    <property type="nucleotide sequence ID" value="NZ_JAATJC010000001.1"/>
</dbReference>
<evidence type="ECO:0000313" key="3">
    <source>
        <dbReference type="EMBL" id="NJC05562.1"/>
    </source>
</evidence>
<dbReference type="GO" id="GO:0036354">
    <property type="term" value="F:bacteriochlorophyllide-a dehydrogenase activity"/>
    <property type="evidence" value="ECO:0007669"/>
    <property type="project" value="InterPro"/>
</dbReference>
<dbReference type="Gene3D" id="3.90.180.10">
    <property type="entry name" value="Medium-chain alcohol dehydrogenases, catalytic domain"/>
    <property type="match status" value="2"/>
</dbReference>
<keyword evidence="1 3" id="KW-0560">Oxidoreductase</keyword>
<dbReference type="Gene3D" id="3.40.50.720">
    <property type="entry name" value="NAD(P)-binding Rossmann-like Domain"/>
    <property type="match status" value="1"/>
</dbReference>
<evidence type="ECO:0000313" key="4">
    <source>
        <dbReference type="Proteomes" id="UP000558192"/>
    </source>
</evidence>
<comment type="caution">
    <text evidence="3">The sequence shown here is derived from an EMBL/GenBank/DDBJ whole genome shotgun (WGS) entry which is preliminary data.</text>
</comment>
<proteinExistence type="predicted"/>
<dbReference type="SUPFAM" id="SSF51735">
    <property type="entry name" value="NAD(P)-binding Rossmann-fold domains"/>
    <property type="match status" value="1"/>
</dbReference>
<dbReference type="Pfam" id="PF08240">
    <property type="entry name" value="ADH_N"/>
    <property type="match status" value="1"/>
</dbReference>
<dbReference type="SUPFAM" id="SSF50129">
    <property type="entry name" value="GroES-like"/>
    <property type="match status" value="1"/>
</dbReference>
<dbReference type="InterPro" id="IPR011032">
    <property type="entry name" value="GroES-like_sf"/>
</dbReference>
<dbReference type="AlphaFoldDB" id="A0A7X5Y5L5"/>
<dbReference type="InterPro" id="IPR036291">
    <property type="entry name" value="NAD(P)-bd_dom_sf"/>
</dbReference>
<protein>
    <submittedName>
        <fullName evidence="3">3-hydroxyethyl bacteriochlorophyllide a dehydrogenase</fullName>
        <ecNumber evidence="3">1.-.-.-</ecNumber>
    </submittedName>
</protein>
<evidence type="ECO:0000259" key="2">
    <source>
        <dbReference type="Pfam" id="PF08240"/>
    </source>
</evidence>
<organism evidence="3 4">
    <name type="scientific">Sphingomonas kaistensis</name>
    <dbReference type="NCBI Taxonomy" id="298708"/>
    <lineage>
        <taxon>Bacteria</taxon>
        <taxon>Pseudomonadati</taxon>
        <taxon>Pseudomonadota</taxon>
        <taxon>Alphaproteobacteria</taxon>
        <taxon>Sphingomonadales</taxon>
        <taxon>Sphingomonadaceae</taxon>
        <taxon>Sphingomonas</taxon>
    </lineage>
</organism>
<gene>
    <name evidence="3" type="ORF">GGQ97_001355</name>
</gene>
<sequence length="311" mass="32845">MDALAVIIEGPQRLALRELALEPMSEGDVLVDVAWSGVSSGTEKLLWSGAMPPFPGLGYPLVPGYESVGRIVDAGSDAKGRIGEWVFVPGARCFRDAHGLFGGTARRLIVPAARALPVPESLGQDGILLALAATAAHLLEGGPAPELIVGHGVLGRLIARLAIACGAPPPTVWEADPLRSGGAQGYSVTTAEADPRRDYKVIVDVTGDSSLLDTLIGRLAPQGELVLGGFYAAPIQFAFPPAFMREARIRIAAEWQPGDLAAVRALVEAGRLSLAGLISDVRPAEEAGEAYPYAFNDRRCLKMVLDWRGWP</sequence>
<keyword evidence="4" id="KW-1185">Reference proteome</keyword>
<dbReference type="InterPro" id="IPR013154">
    <property type="entry name" value="ADH-like_N"/>
</dbReference>
<dbReference type="PANTHER" id="PTHR43189">
    <property type="entry name" value="ZINC-TYPE ALCOHOL DEHYDROGENASE-LIKE PROTEIN C1198.01-RELATED"/>
    <property type="match status" value="1"/>
</dbReference>